<dbReference type="GeneID" id="15803727"/>
<gene>
    <name evidence="2" type="ORF">BEWA_030620</name>
</gene>
<dbReference type="InterPro" id="IPR036869">
    <property type="entry name" value="J_dom_sf"/>
</dbReference>
<protein>
    <submittedName>
        <fullName evidence="2">Uncharacterized protein</fullName>
    </submittedName>
</protein>
<dbReference type="SUPFAM" id="SSF46565">
    <property type="entry name" value="Chaperone J-domain"/>
    <property type="match status" value="1"/>
</dbReference>
<evidence type="ECO:0000313" key="2">
    <source>
        <dbReference type="EMBL" id="AFZ80209.1"/>
    </source>
</evidence>
<evidence type="ECO:0000313" key="3">
    <source>
        <dbReference type="Proteomes" id="UP000031512"/>
    </source>
</evidence>
<accession>L0AZ77</accession>
<dbReference type="STRING" id="1537102.L0AZ77"/>
<dbReference type="eggNOG" id="ENOG502QWXY">
    <property type="taxonomic scope" value="Eukaryota"/>
</dbReference>
<name>L0AZ77_THEEQ</name>
<dbReference type="VEuPathDB" id="PiroplasmaDB:BEWA_030620"/>
<sequence>MDGCDYSSKPGKNEQFGFMCAILPRYTIDVRANVLLESLKYSYDEDKYDVTMQALSPLHIYAPWTTTSQPVTKSLNLFDGYKSSLKAIKKHLVSQCNKHFGQLPTGVEGKKRVETKLPSFVWTHIGKTDVLPTVNGNVHVRIFLSKKLHKVSTPTRRKYVPRDQTPKKTQFAPPTWQDYSMEEKFQRVLTTTPVLIKSQPEKIMDDKLSINEEQEIKDKIRAWSHTQTGKLKDIRSLLSTIDEVIWEDASWKTMPMSMLVGDKDSIKKYYRFVYIYYIQYS</sequence>
<dbReference type="KEGG" id="beq:BEWA_030620"/>
<evidence type="ECO:0000256" key="1">
    <source>
        <dbReference type="SAM" id="MobiDB-lite"/>
    </source>
</evidence>
<keyword evidence="3" id="KW-1185">Reference proteome</keyword>
<feature type="region of interest" description="Disordered" evidence="1">
    <location>
        <begin position="154"/>
        <end position="173"/>
    </location>
</feature>
<organism evidence="2 3">
    <name type="scientific">Theileria equi strain WA</name>
    <dbReference type="NCBI Taxonomy" id="1537102"/>
    <lineage>
        <taxon>Eukaryota</taxon>
        <taxon>Sar</taxon>
        <taxon>Alveolata</taxon>
        <taxon>Apicomplexa</taxon>
        <taxon>Aconoidasida</taxon>
        <taxon>Piroplasmida</taxon>
        <taxon>Theileriidae</taxon>
        <taxon>Theileria</taxon>
    </lineage>
</organism>
<dbReference type="Proteomes" id="UP000031512">
    <property type="component" value="Chromosome 1"/>
</dbReference>
<proteinExistence type="predicted"/>
<reference evidence="2 3" key="1">
    <citation type="journal article" date="2012" name="BMC Genomics">
        <title>Comparative genomic analysis and phylogenetic position of Theileria equi.</title>
        <authorList>
            <person name="Kappmeyer L.S."/>
            <person name="Thiagarajan M."/>
            <person name="Herndon D.R."/>
            <person name="Ramsay J.D."/>
            <person name="Caler E."/>
            <person name="Djikeng A."/>
            <person name="Gillespie J.J."/>
            <person name="Lau A.O."/>
            <person name="Roalson E.H."/>
            <person name="Silva J.C."/>
            <person name="Silva M.G."/>
            <person name="Suarez C.E."/>
            <person name="Ueti M.W."/>
            <person name="Nene V.M."/>
            <person name="Mealey R.H."/>
            <person name="Knowles D.P."/>
            <person name="Brayton K.A."/>
        </authorList>
    </citation>
    <scope>NUCLEOTIDE SEQUENCE [LARGE SCALE GENOMIC DNA]</scope>
    <source>
        <strain evidence="2 3">WA</strain>
    </source>
</reference>
<dbReference type="OrthoDB" id="1717591at2759"/>
<dbReference type="RefSeq" id="XP_004829875.1">
    <property type="nucleotide sequence ID" value="XM_004829818.1"/>
</dbReference>
<dbReference type="Gene3D" id="1.10.287.110">
    <property type="entry name" value="DnaJ domain"/>
    <property type="match status" value="1"/>
</dbReference>
<dbReference type="EMBL" id="CP001669">
    <property type="protein sequence ID" value="AFZ80209.1"/>
    <property type="molecule type" value="Genomic_DNA"/>
</dbReference>
<dbReference type="AlphaFoldDB" id="L0AZ77"/>